<dbReference type="GO" id="GO:0017061">
    <property type="term" value="F:S-methyl-5-thioadenosine phosphorylase activity"/>
    <property type="evidence" value="ECO:0007669"/>
    <property type="project" value="UniProtKB-EC"/>
</dbReference>
<keyword evidence="3" id="KW-0808">Transferase</keyword>
<evidence type="ECO:0000256" key="6">
    <source>
        <dbReference type="ARBA" id="ARBA00022833"/>
    </source>
</evidence>
<proteinExistence type="inferred from homology"/>
<evidence type="ECO:0000256" key="1">
    <source>
        <dbReference type="ARBA" id="ARBA00000553"/>
    </source>
</evidence>
<dbReference type="CDD" id="cd16833">
    <property type="entry name" value="YfiH"/>
    <property type="match status" value="1"/>
</dbReference>
<evidence type="ECO:0000256" key="4">
    <source>
        <dbReference type="ARBA" id="ARBA00022723"/>
    </source>
</evidence>
<comment type="catalytic activity">
    <reaction evidence="8">
        <text>adenosine + phosphate = alpha-D-ribose 1-phosphate + adenine</text>
        <dbReference type="Rhea" id="RHEA:27642"/>
        <dbReference type="ChEBI" id="CHEBI:16335"/>
        <dbReference type="ChEBI" id="CHEBI:16708"/>
        <dbReference type="ChEBI" id="CHEBI:43474"/>
        <dbReference type="ChEBI" id="CHEBI:57720"/>
        <dbReference type="EC" id="2.4.2.1"/>
    </reaction>
    <physiologicalReaction direction="left-to-right" evidence="8">
        <dbReference type="Rhea" id="RHEA:27643"/>
    </physiologicalReaction>
</comment>
<evidence type="ECO:0000256" key="2">
    <source>
        <dbReference type="ARBA" id="ARBA00007353"/>
    </source>
</evidence>
<dbReference type="Gene3D" id="3.60.140.10">
    <property type="entry name" value="CNF1/YfiH-like putative cysteine hydrolases"/>
    <property type="match status" value="1"/>
</dbReference>
<dbReference type="Pfam" id="PF02578">
    <property type="entry name" value="Cu-oxidase_4"/>
    <property type="match status" value="1"/>
</dbReference>
<reference evidence="11" key="1">
    <citation type="journal article" date="2020" name="mSystems">
        <title>Genome- and Community-Level Interaction Insights into Carbon Utilization and Element Cycling Functions of Hydrothermarchaeota in Hydrothermal Sediment.</title>
        <authorList>
            <person name="Zhou Z."/>
            <person name="Liu Y."/>
            <person name="Xu W."/>
            <person name="Pan J."/>
            <person name="Luo Z.H."/>
            <person name="Li M."/>
        </authorList>
    </citation>
    <scope>NUCLEOTIDE SEQUENCE [LARGE SCALE GENOMIC DNA]</scope>
    <source>
        <strain evidence="11">HyVt-538</strain>
    </source>
</reference>
<evidence type="ECO:0000256" key="10">
    <source>
        <dbReference type="RuleBase" id="RU361274"/>
    </source>
</evidence>
<organism evidence="11">
    <name type="scientific">Hellea balneolensis</name>
    <dbReference type="NCBI Taxonomy" id="287478"/>
    <lineage>
        <taxon>Bacteria</taxon>
        <taxon>Pseudomonadati</taxon>
        <taxon>Pseudomonadota</taxon>
        <taxon>Alphaproteobacteria</taxon>
        <taxon>Maricaulales</taxon>
        <taxon>Robiginitomaculaceae</taxon>
        <taxon>Hellea</taxon>
    </lineage>
</organism>
<dbReference type="InterPro" id="IPR011324">
    <property type="entry name" value="Cytotoxic_necrot_fac-like_cat"/>
</dbReference>
<dbReference type="GO" id="GO:0005507">
    <property type="term" value="F:copper ion binding"/>
    <property type="evidence" value="ECO:0007669"/>
    <property type="project" value="TreeGrafter"/>
</dbReference>
<evidence type="ECO:0000256" key="5">
    <source>
        <dbReference type="ARBA" id="ARBA00022801"/>
    </source>
</evidence>
<dbReference type="GO" id="GO:0016787">
    <property type="term" value="F:hydrolase activity"/>
    <property type="evidence" value="ECO:0007669"/>
    <property type="project" value="UniProtKB-KW"/>
</dbReference>
<comment type="similarity">
    <text evidence="2 10">Belongs to the purine nucleoside phosphorylase YfiH/LACC1 family.</text>
</comment>
<sequence>MNGIDVRFAPVFDGCAHISHGFFTRKGGVSQGLYAGLNTGPGSHDRPEHVRENRHRVASAMGTTDGRLLTNHQCHTTRVVTVDKPFLGPPPRADGLVSKTPGLALAALAADCAPVLFADPQAGVIGAAHAGWRGALAGVTDTTITAMCGLGARKSRIRAAIGPCISQENYEVGPDFVAAFIAESLANGRFFKSGQGEKSQFDLKGYLLARLRKAGIKRPYALPDCTYGRPDLYYSYRYNTHQGVRDYGRNISVIILHQ</sequence>
<keyword evidence="5" id="KW-0378">Hydrolase</keyword>
<accession>A0A7V5NXB5</accession>
<dbReference type="InterPro" id="IPR003730">
    <property type="entry name" value="Cu_polyphenol_OxRdtase"/>
</dbReference>
<comment type="caution">
    <text evidence="11">The sequence shown here is derived from an EMBL/GenBank/DDBJ whole genome shotgun (WGS) entry which is preliminary data.</text>
</comment>
<evidence type="ECO:0000313" key="11">
    <source>
        <dbReference type="EMBL" id="HHI89003.1"/>
    </source>
</evidence>
<dbReference type="SUPFAM" id="SSF64438">
    <property type="entry name" value="CNF1/YfiH-like putative cysteine hydrolases"/>
    <property type="match status" value="1"/>
</dbReference>
<dbReference type="PANTHER" id="PTHR30616:SF2">
    <property type="entry name" value="PURINE NUCLEOSIDE PHOSPHORYLASE LACC1"/>
    <property type="match status" value="1"/>
</dbReference>
<gene>
    <name evidence="11" type="primary">pgeF</name>
    <name evidence="11" type="ORF">ENK01_03530</name>
</gene>
<comment type="catalytic activity">
    <reaction evidence="7">
        <text>adenosine + H2O + H(+) = inosine + NH4(+)</text>
        <dbReference type="Rhea" id="RHEA:24408"/>
        <dbReference type="ChEBI" id="CHEBI:15377"/>
        <dbReference type="ChEBI" id="CHEBI:15378"/>
        <dbReference type="ChEBI" id="CHEBI:16335"/>
        <dbReference type="ChEBI" id="CHEBI:17596"/>
        <dbReference type="ChEBI" id="CHEBI:28938"/>
        <dbReference type="EC" id="3.5.4.4"/>
    </reaction>
    <physiologicalReaction direction="left-to-right" evidence="7">
        <dbReference type="Rhea" id="RHEA:24409"/>
    </physiologicalReaction>
</comment>
<keyword evidence="6" id="KW-0862">Zinc</keyword>
<evidence type="ECO:0000256" key="7">
    <source>
        <dbReference type="ARBA" id="ARBA00047989"/>
    </source>
</evidence>
<evidence type="ECO:0000256" key="8">
    <source>
        <dbReference type="ARBA" id="ARBA00048968"/>
    </source>
</evidence>
<dbReference type="PANTHER" id="PTHR30616">
    <property type="entry name" value="UNCHARACTERIZED PROTEIN YFIH"/>
    <property type="match status" value="1"/>
</dbReference>
<dbReference type="NCBIfam" id="TIGR00726">
    <property type="entry name" value="peptidoglycan editing factor PgeF"/>
    <property type="match status" value="1"/>
</dbReference>
<comment type="catalytic activity">
    <reaction evidence="9">
        <text>S-methyl-5'-thioadenosine + phosphate = 5-(methylsulfanyl)-alpha-D-ribose 1-phosphate + adenine</text>
        <dbReference type="Rhea" id="RHEA:11852"/>
        <dbReference type="ChEBI" id="CHEBI:16708"/>
        <dbReference type="ChEBI" id="CHEBI:17509"/>
        <dbReference type="ChEBI" id="CHEBI:43474"/>
        <dbReference type="ChEBI" id="CHEBI:58533"/>
        <dbReference type="EC" id="2.4.2.28"/>
    </reaction>
    <physiologicalReaction direction="left-to-right" evidence="9">
        <dbReference type="Rhea" id="RHEA:11853"/>
    </physiologicalReaction>
</comment>
<dbReference type="Proteomes" id="UP000885806">
    <property type="component" value="Unassembled WGS sequence"/>
</dbReference>
<dbReference type="AlphaFoldDB" id="A0A7V5NXB5"/>
<keyword evidence="4" id="KW-0479">Metal-binding</keyword>
<evidence type="ECO:0000256" key="9">
    <source>
        <dbReference type="ARBA" id="ARBA00049893"/>
    </source>
</evidence>
<name>A0A7V5NXB5_9PROT</name>
<dbReference type="InterPro" id="IPR038371">
    <property type="entry name" value="Cu_polyphenol_OxRdtase_sf"/>
</dbReference>
<dbReference type="EMBL" id="DROP01000237">
    <property type="protein sequence ID" value="HHI89003.1"/>
    <property type="molecule type" value="Genomic_DNA"/>
</dbReference>
<protein>
    <recommendedName>
        <fullName evidence="10">Purine nucleoside phosphorylase</fullName>
    </recommendedName>
</protein>
<comment type="catalytic activity">
    <reaction evidence="1">
        <text>inosine + phosphate = alpha-D-ribose 1-phosphate + hypoxanthine</text>
        <dbReference type="Rhea" id="RHEA:27646"/>
        <dbReference type="ChEBI" id="CHEBI:17368"/>
        <dbReference type="ChEBI" id="CHEBI:17596"/>
        <dbReference type="ChEBI" id="CHEBI:43474"/>
        <dbReference type="ChEBI" id="CHEBI:57720"/>
        <dbReference type="EC" id="2.4.2.1"/>
    </reaction>
    <physiologicalReaction direction="left-to-right" evidence="1">
        <dbReference type="Rhea" id="RHEA:27647"/>
    </physiologicalReaction>
</comment>
<evidence type="ECO:0000256" key="3">
    <source>
        <dbReference type="ARBA" id="ARBA00022679"/>
    </source>
</evidence>